<dbReference type="PIRSF" id="PIRSF028846">
    <property type="entry name" value="UCP028846"/>
    <property type="match status" value="1"/>
</dbReference>
<gene>
    <name evidence="1" type="ORF">DOTSEDRAFT_124766</name>
</gene>
<dbReference type="SMART" id="SM01149">
    <property type="entry name" value="DUF1237"/>
    <property type="match status" value="1"/>
</dbReference>
<dbReference type="PANTHER" id="PTHR31047:SF1">
    <property type="entry name" value="DUF1237 DOMAIN-CONTAINING PROTEIN"/>
    <property type="match status" value="1"/>
</dbReference>
<dbReference type="InterPro" id="IPR008313">
    <property type="entry name" value="GH125"/>
</dbReference>
<dbReference type="Pfam" id="PF06824">
    <property type="entry name" value="Glyco_hydro_125"/>
    <property type="match status" value="1"/>
</dbReference>
<dbReference type="AlphaFoldDB" id="N1PWF5"/>
<dbReference type="SUPFAM" id="SSF48208">
    <property type="entry name" value="Six-hairpin glycosidases"/>
    <property type="match status" value="1"/>
</dbReference>
<accession>N1PWF5</accession>
<dbReference type="InterPro" id="IPR012341">
    <property type="entry name" value="6hp_glycosidase-like_sf"/>
</dbReference>
<evidence type="ECO:0000313" key="2">
    <source>
        <dbReference type="Proteomes" id="UP000016933"/>
    </source>
</evidence>
<dbReference type="GO" id="GO:0005975">
    <property type="term" value="P:carbohydrate metabolic process"/>
    <property type="evidence" value="ECO:0007669"/>
    <property type="project" value="InterPro"/>
</dbReference>
<dbReference type="OMA" id="MRGPVIN"/>
<dbReference type="PANTHER" id="PTHR31047">
    <property type="entry name" value="MEIOTICALLY UP-REGULATED GENE 157 PROTEIN"/>
    <property type="match status" value="1"/>
</dbReference>
<dbReference type="Gene3D" id="1.50.10.10">
    <property type="match status" value="1"/>
</dbReference>
<evidence type="ECO:0008006" key="3">
    <source>
        <dbReference type="Google" id="ProtNLM"/>
    </source>
</evidence>
<proteinExistence type="predicted"/>
<dbReference type="OrthoDB" id="7771656at2759"/>
<name>N1PWF5_DOTSN</name>
<protein>
    <recommendedName>
        <fullName evidence="3">Glycoside hydrolase family 125 protein</fullName>
    </recommendedName>
</protein>
<evidence type="ECO:0000313" key="1">
    <source>
        <dbReference type="EMBL" id="EME47318.1"/>
    </source>
</evidence>
<sequence>MALRYLVPLATSAVAQIVDGVNLTCPDYSVYSTEQHGPFSGGRYNLSYQRPAPRCRTFKSSVVEQKVEEMAGKITDPDLSRLFLNSYPNTLDTAVRWKGYASGSQDEELTFLITGDINAMWLRDSANQMQSYRSLLEQSSEQNSLASLYRGVINLQARYLLIDPYCNSFQPPTESGIPPSVNGAASDDMVTPTYNNATVFECKYELDSLAAFLEISHDYYNATQDINFFKRYSWVQAVQAVLKVAEEMMVPTYEPDGQVANVTYMFTRSTDVSTETQANKGLGNPLNNSTGLIRSFFRPSDDATIYQGFIPANMMLQRFLSPTADIMAQIDGQGSLATRMRDLASSLDAAITKWGITKLPGYGEVYAYEVDGYYSQNIMDDANIPSLLSAPFTGYLNVDDEVYQNTRKLLLSRANPYFCAGPVISSIGGPHEGPGMAWPMASIVRIATTDDDHEITQQLQEIVSSTDGLGLIHESINSFNESDWTRQWFSWANGLFGQIIIDLDDRKPAILKQSFQG</sequence>
<dbReference type="EMBL" id="KB446536">
    <property type="protein sequence ID" value="EME47318.1"/>
    <property type="molecule type" value="Genomic_DNA"/>
</dbReference>
<dbReference type="HOGENOM" id="CLU_023537_2_1_1"/>
<dbReference type="Proteomes" id="UP000016933">
    <property type="component" value="Unassembled WGS sequence"/>
</dbReference>
<dbReference type="eggNOG" id="ENOG502QR7D">
    <property type="taxonomic scope" value="Eukaryota"/>
</dbReference>
<reference evidence="2" key="1">
    <citation type="journal article" date="2012" name="PLoS Genet.">
        <title>The genomes of the fungal plant pathogens Cladosporium fulvum and Dothistroma septosporum reveal adaptation to different hosts and lifestyles but also signatures of common ancestry.</title>
        <authorList>
            <person name="de Wit P.J.G.M."/>
            <person name="van der Burgt A."/>
            <person name="Oekmen B."/>
            <person name="Stergiopoulos I."/>
            <person name="Abd-Elsalam K.A."/>
            <person name="Aerts A.L."/>
            <person name="Bahkali A.H."/>
            <person name="Beenen H.G."/>
            <person name="Chettri P."/>
            <person name="Cox M.P."/>
            <person name="Datema E."/>
            <person name="de Vries R.P."/>
            <person name="Dhillon B."/>
            <person name="Ganley A.R."/>
            <person name="Griffiths S.A."/>
            <person name="Guo Y."/>
            <person name="Hamelin R.C."/>
            <person name="Henrissat B."/>
            <person name="Kabir M.S."/>
            <person name="Jashni M.K."/>
            <person name="Kema G."/>
            <person name="Klaubauf S."/>
            <person name="Lapidus A."/>
            <person name="Levasseur A."/>
            <person name="Lindquist E."/>
            <person name="Mehrabi R."/>
            <person name="Ohm R.A."/>
            <person name="Owen T.J."/>
            <person name="Salamov A."/>
            <person name="Schwelm A."/>
            <person name="Schijlen E."/>
            <person name="Sun H."/>
            <person name="van den Burg H.A."/>
            <person name="van Ham R.C.H.J."/>
            <person name="Zhang S."/>
            <person name="Goodwin S.B."/>
            <person name="Grigoriev I.V."/>
            <person name="Collemare J."/>
            <person name="Bradshaw R.E."/>
        </authorList>
    </citation>
    <scope>NUCLEOTIDE SEQUENCE [LARGE SCALE GENOMIC DNA]</scope>
    <source>
        <strain evidence="2">NZE10 / CBS 128990</strain>
    </source>
</reference>
<dbReference type="InterPro" id="IPR008928">
    <property type="entry name" value="6-hairpin_glycosidase_sf"/>
</dbReference>
<dbReference type="STRING" id="675120.N1PWF5"/>
<organism evidence="1 2">
    <name type="scientific">Dothistroma septosporum (strain NZE10 / CBS 128990)</name>
    <name type="common">Red band needle blight fungus</name>
    <name type="synonym">Mycosphaerella pini</name>
    <dbReference type="NCBI Taxonomy" id="675120"/>
    <lineage>
        <taxon>Eukaryota</taxon>
        <taxon>Fungi</taxon>
        <taxon>Dikarya</taxon>
        <taxon>Ascomycota</taxon>
        <taxon>Pezizomycotina</taxon>
        <taxon>Dothideomycetes</taxon>
        <taxon>Dothideomycetidae</taxon>
        <taxon>Mycosphaerellales</taxon>
        <taxon>Mycosphaerellaceae</taxon>
        <taxon>Dothistroma</taxon>
    </lineage>
</organism>
<keyword evidence="2" id="KW-1185">Reference proteome</keyword>
<reference evidence="1 2" key="2">
    <citation type="journal article" date="2012" name="PLoS Pathog.">
        <title>Diverse lifestyles and strategies of plant pathogenesis encoded in the genomes of eighteen Dothideomycetes fungi.</title>
        <authorList>
            <person name="Ohm R.A."/>
            <person name="Feau N."/>
            <person name="Henrissat B."/>
            <person name="Schoch C.L."/>
            <person name="Horwitz B.A."/>
            <person name="Barry K.W."/>
            <person name="Condon B.J."/>
            <person name="Copeland A.C."/>
            <person name="Dhillon B."/>
            <person name="Glaser F."/>
            <person name="Hesse C.N."/>
            <person name="Kosti I."/>
            <person name="LaButti K."/>
            <person name="Lindquist E.A."/>
            <person name="Lucas S."/>
            <person name="Salamov A.A."/>
            <person name="Bradshaw R.E."/>
            <person name="Ciuffetti L."/>
            <person name="Hamelin R.C."/>
            <person name="Kema G.H.J."/>
            <person name="Lawrence C."/>
            <person name="Scott J.A."/>
            <person name="Spatafora J.W."/>
            <person name="Turgeon B.G."/>
            <person name="de Wit P.J.G.M."/>
            <person name="Zhong S."/>
            <person name="Goodwin S.B."/>
            <person name="Grigoriev I.V."/>
        </authorList>
    </citation>
    <scope>NUCLEOTIDE SEQUENCE [LARGE SCALE GENOMIC DNA]</scope>
    <source>
        <strain evidence="2">NZE10 / CBS 128990</strain>
    </source>
</reference>
<dbReference type="GO" id="GO:0003824">
    <property type="term" value="F:catalytic activity"/>
    <property type="evidence" value="ECO:0007669"/>
    <property type="project" value="UniProtKB-ARBA"/>
</dbReference>